<dbReference type="InterPro" id="IPR036105">
    <property type="entry name" value="DiNase_FeMo-co_biosyn_sf"/>
</dbReference>
<dbReference type="InterPro" id="IPR004360">
    <property type="entry name" value="Glyas_Fos-R_dOase_dom"/>
</dbReference>
<dbReference type="PANTHER" id="PTHR46036:SF5">
    <property type="entry name" value="LACTOYLGLUTATHIONE LYASE"/>
    <property type="match status" value="1"/>
</dbReference>
<keyword evidence="12" id="KW-0456">Lyase</keyword>
<dbReference type="Gene3D" id="3.10.180.10">
    <property type="entry name" value="2,3-Dihydroxybiphenyl 1,2-Dioxygenase, domain 1"/>
    <property type="match status" value="1"/>
</dbReference>
<evidence type="ECO:0000256" key="2">
    <source>
        <dbReference type="ARBA" id="ARBA00023231"/>
    </source>
</evidence>
<dbReference type="GO" id="GO:0046872">
    <property type="term" value="F:metal ion binding"/>
    <property type="evidence" value="ECO:0007669"/>
    <property type="project" value="UniProtKB-KW"/>
</dbReference>
<feature type="active site" description="Proton donor/acceptor" evidence="9">
    <location>
        <position position="264"/>
    </location>
</feature>
<comment type="cofactor">
    <cofactor evidence="1">
        <name>Ni(2+)</name>
        <dbReference type="ChEBI" id="CHEBI:49786"/>
    </cofactor>
</comment>
<dbReference type="SUPFAM" id="SSF54593">
    <property type="entry name" value="Glyoxalase/Bleomycin resistance protein/Dihydroxybiphenyl dioxygenase"/>
    <property type="match status" value="1"/>
</dbReference>
<dbReference type="InterPro" id="IPR003731">
    <property type="entry name" value="Di-Nase_FeMo-co_biosynth"/>
</dbReference>
<sequence length="285" mass="31338">MEEVQAPVQPAARAEVASHASSLRVAVATRDGQRVDLHFGAAESFRVFDVDADGPRLVEDRQIAQHALSEEEDKRETIYRMISDCSALLVAKIGATPQEALAKIGIESTNLHAGKNVVDALSEFYAAKFDAWRDAPIDATDFRLLHAMLRVADLDRSIEFYTQRLGMRVLERREHKKNMFSQAYLGYGADGDGMTIELVANWLRDESYVPGDAFGHIAIGVDNITRLCDRLAAAGVPMPRPPRSQRHGENIVAFIEDPDGYRIELIQAPSPEAAATLEGAPLAQS</sequence>
<dbReference type="InterPro" id="IPR004361">
    <property type="entry name" value="Glyoxalase_1"/>
</dbReference>
<dbReference type="InterPro" id="IPR037523">
    <property type="entry name" value="VOC_core"/>
</dbReference>
<keyword evidence="10" id="KW-0479">Metal-binding</keyword>
<evidence type="ECO:0000256" key="10">
    <source>
        <dbReference type="PIRSR" id="PIRSR604361-3"/>
    </source>
</evidence>
<dbReference type="Pfam" id="PF00903">
    <property type="entry name" value="Glyoxalase"/>
    <property type="match status" value="1"/>
</dbReference>
<organism evidence="12 13">
    <name type="scientific">Methylocystis bryophila</name>
    <dbReference type="NCBI Taxonomy" id="655015"/>
    <lineage>
        <taxon>Bacteria</taxon>
        <taxon>Pseudomonadati</taxon>
        <taxon>Pseudomonadota</taxon>
        <taxon>Alphaproteobacteria</taxon>
        <taxon>Hyphomicrobiales</taxon>
        <taxon>Methylocystaceae</taxon>
        <taxon>Methylocystis</taxon>
    </lineage>
</organism>
<dbReference type="NCBIfam" id="TIGR00068">
    <property type="entry name" value="glyox_I"/>
    <property type="match status" value="1"/>
</dbReference>
<evidence type="ECO:0000259" key="11">
    <source>
        <dbReference type="PROSITE" id="PS51819"/>
    </source>
</evidence>
<dbReference type="SUPFAM" id="SSF53146">
    <property type="entry name" value="Nitrogenase accessory factor-like"/>
    <property type="match status" value="1"/>
</dbReference>
<dbReference type="GO" id="GO:0019243">
    <property type="term" value="P:methylglyoxal catabolic process to D-lactate via S-lactoyl-glutathione"/>
    <property type="evidence" value="ECO:0007669"/>
    <property type="project" value="TreeGrafter"/>
</dbReference>
<dbReference type="STRING" id="655015.B1812_06625"/>
<keyword evidence="13" id="KW-1185">Reference proteome</keyword>
<evidence type="ECO:0000256" key="5">
    <source>
        <dbReference type="ARBA" id="ARBA00030892"/>
    </source>
</evidence>
<feature type="domain" description="VOC" evidence="11">
    <location>
        <begin position="143"/>
        <end position="268"/>
    </location>
</feature>
<name>A0A1W6MT85_9HYPH</name>
<reference evidence="12 13" key="1">
    <citation type="submission" date="2017-02" db="EMBL/GenBank/DDBJ databases">
        <authorList>
            <person name="Peterson S.W."/>
        </authorList>
    </citation>
    <scope>NUCLEOTIDE SEQUENCE [LARGE SCALE GENOMIC DNA]</scope>
    <source>
        <strain evidence="12 13">S285</strain>
    </source>
</reference>
<evidence type="ECO:0000256" key="3">
    <source>
        <dbReference type="ARBA" id="ARBA00030291"/>
    </source>
</evidence>
<dbReference type="Gene3D" id="3.30.420.130">
    <property type="entry name" value="Dinitrogenase iron-molybdenum cofactor biosynthesis domain"/>
    <property type="match status" value="1"/>
</dbReference>
<dbReference type="Pfam" id="PF02579">
    <property type="entry name" value="Nitro_FeMo-Co"/>
    <property type="match status" value="1"/>
</dbReference>
<evidence type="ECO:0000256" key="6">
    <source>
        <dbReference type="ARBA" id="ARBA00032460"/>
    </source>
</evidence>
<dbReference type="PANTHER" id="PTHR46036">
    <property type="entry name" value="LACTOYLGLUTATHIONE LYASE"/>
    <property type="match status" value="1"/>
</dbReference>
<dbReference type="PROSITE" id="PS51819">
    <property type="entry name" value="VOC"/>
    <property type="match status" value="1"/>
</dbReference>
<evidence type="ECO:0000313" key="12">
    <source>
        <dbReference type="EMBL" id="ARN80804.1"/>
    </source>
</evidence>
<evidence type="ECO:0000256" key="7">
    <source>
        <dbReference type="ARBA" id="ARBA00033298"/>
    </source>
</evidence>
<comment type="cofactor">
    <cofactor evidence="10">
        <name>Zn(2+)</name>
        <dbReference type="ChEBI" id="CHEBI:29105"/>
    </cofactor>
    <text evidence="10">Binds 1 zinc ion per subunit. In the homodimer, two zinc ions are bound between subunits.</text>
</comment>
<evidence type="ECO:0000256" key="9">
    <source>
        <dbReference type="PIRSR" id="PIRSR604361-1"/>
    </source>
</evidence>
<evidence type="ECO:0000313" key="13">
    <source>
        <dbReference type="Proteomes" id="UP000193978"/>
    </source>
</evidence>
<proteinExistence type="predicted"/>
<evidence type="ECO:0000256" key="1">
    <source>
        <dbReference type="ARBA" id="ARBA00001967"/>
    </source>
</evidence>
<dbReference type="KEGG" id="mbry:B1812_06625"/>
<dbReference type="InterPro" id="IPR029068">
    <property type="entry name" value="Glyas_Bleomycin-R_OHBP_Dase"/>
</dbReference>
<feature type="binding site" evidence="10">
    <location>
        <position position="197"/>
    </location>
    <ligand>
        <name>Zn(2+)</name>
        <dbReference type="ChEBI" id="CHEBI:29105"/>
        <note>ligand shared between dimeric partners</note>
    </ligand>
</feature>
<evidence type="ECO:0000256" key="8">
    <source>
        <dbReference type="ARBA" id="ARBA00048273"/>
    </source>
</evidence>
<dbReference type="GO" id="GO:0005737">
    <property type="term" value="C:cytoplasm"/>
    <property type="evidence" value="ECO:0007669"/>
    <property type="project" value="TreeGrafter"/>
</dbReference>
<dbReference type="EMBL" id="CP019948">
    <property type="protein sequence ID" value="ARN80804.1"/>
    <property type="molecule type" value="Genomic_DNA"/>
</dbReference>
<keyword evidence="10" id="KW-0862">Zinc</keyword>
<protein>
    <recommendedName>
        <fullName evidence="5">Aldoketomutase</fullName>
    </recommendedName>
    <alternativeName>
        <fullName evidence="4">Glyoxalase I</fullName>
    </alternativeName>
    <alternativeName>
        <fullName evidence="3">Ketone-aldehyde mutase</fullName>
    </alternativeName>
    <alternativeName>
        <fullName evidence="6">Methylglyoxalase</fullName>
    </alternativeName>
    <alternativeName>
        <fullName evidence="7">S-D-lactoylglutathione methylglyoxal lyase</fullName>
    </alternativeName>
</protein>
<feature type="binding site" evidence="10">
    <location>
        <position position="264"/>
    </location>
    <ligand>
        <name>Zn(2+)</name>
        <dbReference type="ChEBI" id="CHEBI:29105"/>
        <note>ligand shared between dimeric partners</note>
    </ligand>
</feature>
<dbReference type="Proteomes" id="UP000193978">
    <property type="component" value="Chromosome"/>
</dbReference>
<evidence type="ECO:0000256" key="4">
    <source>
        <dbReference type="ARBA" id="ARBA00030537"/>
    </source>
</evidence>
<keyword evidence="2" id="KW-0535">Nitrogen fixation</keyword>
<comment type="catalytic activity">
    <reaction evidence="8">
        <text>(R)-S-lactoylglutathione = methylglyoxal + glutathione</text>
        <dbReference type="Rhea" id="RHEA:19069"/>
        <dbReference type="ChEBI" id="CHEBI:17158"/>
        <dbReference type="ChEBI" id="CHEBI:57474"/>
        <dbReference type="ChEBI" id="CHEBI:57925"/>
        <dbReference type="EC" id="4.4.1.5"/>
    </reaction>
</comment>
<gene>
    <name evidence="12" type="ORF">B1812_06625</name>
</gene>
<dbReference type="GO" id="GO:0004462">
    <property type="term" value="F:lactoylglutathione lyase activity"/>
    <property type="evidence" value="ECO:0007669"/>
    <property type="project" value="UniProtKB-EC"/>
</dbReference>
<dbReference type="AlphaFoldDB" id="A0A1W6MT85"/>
<feature type="binding site" evidence="10">
    <location>
        <position position="216"/>
    </location>
    <ligand>
        <name>Zn(2+)</name>
        <dbReference type="ChEBI" id="CHEBI:29105"/>
        <note>ligand shared between dimeric partners</note>
    </ligand>
</feature>
<accession>A0A1W6MT85</accession>
<dbReference type="OrthoDB" id="4725692at2"/>